<dbReference type="Gene3D" id="1.10.740.10">
    <property type="entry name" value="Transferase Inhibitor Protein From Tn5, Chain"/>
    <property type="match status" value="1"/>
</dbReference>
<evidence type="ECO:0000259" key="1">
    <source>
        <dbReference type="Pfam" id="PF02281"/>
    </source>
</evidence>
<reference evidence="2 3" key="1">
    <citation type="submission" date="2020-10" db="EMBL/GenBank/DDBJ databases">
        <title>Genome analysis of Massilia species.</title>
        <authorList>
            <person name="Jung D.-H."/>
        </authorList>
    </citation>
    <scope>NUCLEOTIDE SEQUENCE [LARGE SCALE GENOMIC DNA]</scope>
    <source>
        <strain evidence="3">sipir</strain>
    </source>
</reference>
<proteinExistence type="predicted"/>
<dbReference type="InterPro" id="IPR003201">
    <property type="entry name" value="Transposase_Tn5"/>
</dbReference>
<sequence length="134" mass="15287">MVERFNGRISELLQQTRFDSQADLKTTLLNYLKLYNHHIAYLMRMGRTCPDLDAKLFFDPDEIQTAYLLNKALAPPAPRVNEVVRMIARIGRFLARKSKGEPGAKTIWEGLRDVRASAHTIKTLRELGLLSSCV</sequence>
<protein>
    <recommendedName>
        <fullName evidence="1">Transposase Tn5 dimerisation domain-containing protein</fullName>
    </recommendedName>
</protein>
<evidence type="ECO:0000313" key="2">
    <source>
        <dbReference type="EMBL" id="UOD29980.1"/>
    </source>
</evidence>
<dbReference type="InterPro" id="IPR014737">
    <property type="entry name" value="Transposase_Tn5-like_C"/>
</dbReference>
<gene>
    <name evidence="2" type="ORF">INH39_32285</name>
</gene>
<dbReference type="Pfam" id="PF02281">
    <property type="entry name" value="Dimer_Tnp_Tn5"/>
    <property type="match status" value="1"/>
</dbReference>
<evidence type="ECO:0000313" key="3">
    <source>
        <dbReference type="Proteomes" id="UP000831532"/>
    </source>
</evidence>
<feature type="domain" description="Transposase Tn5 dimerisation" evidence="1">
    <location>
        <begin position="38"/>
        <end position="116"/>
    </location>
</feature>
<name>A0ABY4A5C6_9BURK</name>
<accession>A0ABY4A5C6</accession>
<keyword evidence="3" id="KW-1185">Reference proteome</keyword>
<dbReference type="InterPro" id="IPR012337">
    <property type="entry name" value="RNaseH-like_sf"/>
</dbReference>
<dbReference type="EMBL" id="CP063361">
    <property type="protein sequence ID" value="UOD29980.1"/>
    <property type="molecule type" value="Genomic_DNA"/>
</dbReference>
<dbReference type="SUPFAM" id="SSF53098">
    <property type="entry name" value="Ribonuclease H-like"/>
    <property type="match status" value="1"/>
</dbReference>
<dbReference type="Proteomes" id="UP000831532">
    <property type="component" value="Chromosome"/>
</dbReference>
<organism evidence="2 3">
    <name type="scientific">Massilia violaceinigra</name>
    <dbReference type="NCBI Taxonomy" id="2045208"/>
    <lineage>
        <taxon>Bacteria</taxon>
        <taxon>Pseudomonadati</taxon>
        <taxon>Pseudomonadota</taxon>
        <taxon>Betaproteobacteria</taxon>
        <taxon>Burkholderiales</taxon>
        <taxon>Oxalobacteraceae</taxon>
        <taxon>Telluria group</taxon>
        <taxon>Massilia</taxon>
    </lineage>
</organism>